<keyword evidence="2" id="KW-1185">Reference proteome</keyword>
<proteinExistence type="predicted"/>
<name>A0A0J8B3J1_BETVV</name>
<dbReference type="Gramene" id="KMS95709">
    <property type="protein sequence ID" value="KMS95709"/>
    <property type="gene ID" value="BVRB_005550"/>
</dbReference>
<feature type="non-terminal residue" evidence="1">
    <location>
        <position position="1"/>
    </location>
</feature>
<protein>
    <submittedName>
        <fullName evidence="1">Uncharacterized protein</fullName>
    </submittedName>
</protein>
<gene>
    <name evidence="1" type="ORF">BVRB_005550</name>
</gene>
<dbReference type="AlphaFoldDB" id="A0A0J8B3J1"/>
<dbReference type="EMBL" id="KQ090440">
    <property type="protein sequence ID" value="KMS95709.1"/>
    <property type="molecule type" value="Genomic_DNA"/>
</dbReference>
<evidence type="ECO:0000313" key="2">
    <source>
        <dbReference type="Proteomes" id="UP000035740"/>
    </source>
</evidence>
<accession>A0A0J8B3J1</accession>
<sequence length="26" mass="2995">DCKVMITSTNKRNYKDTHDLISDPSI</sequence>
<evidence type="ECO:0000313" key="1">
    <source>
        <dbReference type="EMBL" id="KMS95709.1"/>
    </source>
</evidence>
<organism evidence="1 2">
    <name type="scientific">Beta vulgaris subsp. vulgaris</name>
    <name type="common">Beet</name>
    <dbReference type="NCBI Taxonomy" id="3555"/>
    <lineage>
        <taxon>Eukaryota</taxon>
        <taxon>Viridiplantae</taxon>
        <taxon>Streptophyta</taxon>
        <taxon>Embryophyta</taxon>
        <taxon>Tracheophyta</taxon>
        <taxon>Spermatophyta</taxon>
        <taxon>Magnoliopsida</taxon>
        <taxon>eudicotyledons</taxon>
        <taxon>Gunneridae</taxon>
        <taxon>Pentapetalae</taxon>
        <taxon>Caryophyllales</taxon>
        <taxon>Chenopodiaceae</taxon>
        <taxon>Betoideae</taxon>
        <taxon>Beta</taxon>
    </lineage>
</organism>
<dbReference type="Proteomes" id="UP000035740">
    <property type="component" value="Unassembled WGS sequence"/>
</dbReference>
<reference evidence="1 2" key="1">
    <citation type="journal article" date="2014" name="Nature">
        <title>The genome of the recently domesticated crop plant sugar beet (Beta vulgaris).</title>
        <authorList>
            <person name="Dohm J.C."/>
            <person name="Minoche A.E."/>
            <person name="Holtgrawe D."/>
            <person name="Capella-Gutierrez S."/>
            <person name="Zakrzewski F."/>
            <person name="Tafer H."/>
            <person name="Rupp O."/>
            <person name="Sorensen T.R."/>
            <person name="Stracke R."/>
            <person name="Reinhardt R."/>
            <person name="Goesmann A."/>
            <person name="Kraft T."/>
            <person name="Schulz B."/>
            <person name="Stadler P.F."/>
            <person name="Schmidt T."/>
            <person name="Gabaldon T."/>
            <person name="Lehrach H."/>
            <person name="Weisshaar B."/>
            <person name="Himmelbauer H."/>
        </authorList>
    </citation>
    <scope>NUCLEOTIDE SEQUENCE [LARGE SCALE GENOMIC DNA]</scope>
    <source>
        <tissue evidence="1">Taproot</tissue>
    </source>
</reference>